<feature type="compositionally biased region" description="Basic residues" evidence="2">
    <location>
        <begin position="724"/>
        <end position="736"/>
    </location>
</feature>
<dbReference type="OrthoDB" id="5427134at2759"/>
<feature type="compositionally biased region" description="Acidic residues" evidence="2">
    <location>
        <begin position="879"/>
        <end position="890"/>
    </location>
</feature>
<feature type="region of interest" description="Disordered" evidence="2">
    <location>
        <begin position="833"/>
        <end position="903"/>
    </location>
</feature>
<feature type="compositionally biased region" description="Polar residues" evidence="2">
    <location>
        <begin position="842"/>
        <end position="861"/>
    </location>
</feature>
<feature type="compositionally biased region" description="Polar residues" evidence="2">
    <location>
        <begin position="708"/>
        <end position="721"/>
    </location>
</feature>
<feature type="compositionally biased region" description="Pro residues" evidence="2">
    <location>
        <begin position="762"/>
        <end position="775"/>
    </location>
</feature>
<evidence type="ECO:0000313" key="4">
    <source>
        <dbReference type="Proteomes" id="UP000219286"/>
    </source>
</evidence>
<feature type="region of interest" description="Disordered" evidence="2">
    <location>
        <begin position="132"/>
        <end position="217"/>
    </location>
</feature>
<dbReference type="Proteomes" id="UP000219286">
    <property type="component" value="Unassembled WGS sequence"/>
</dbReference>
<feature type="compositionally biased region" description="Basic and acidic residues" evidence="2">
    <location>
        <begin position="891"/>
        <end position="903"/>
    </location>
</feature>
<feature type="compositionally biased region" description="Pro residues" evidence="2">
    <location>
        <begin position="186"/>
        <end position="199"/>
    </location>
</feature>
<feature type="coiled-coil region" evidence="1">
    <location>
        <begin position="287"/>
        <end position="341"/>
    </location>
</feature>
<proteinExistence type="predicted"/>
<feature type="region of interest" description="Disordered" evidence="2">
    <location>
        <begin position="255"/>
        <end position="285"/>
    </location>
</feature>
<feature type="compositionally biased region" description="Low complexity" evidence="2">
    <location>
        <begin position="208"/>
        <end position="217"/>
    </location>
</feature>
<dbReference type="EMBL" id="LFMI01000703">
    <property type="protein sequence ID" value="OTA06640.1"/>
    <property type="molecule type" value="Genomic_DNA"/>
</dbReference>
<evidence type="ECO:0000256" key="2">
    <source>
        <dbReference type="SAM" id="MobiDB-lite"/>
    </source>
</evidence>
<accession>A0A2H2ZU47</accession>
<reference evidence="3 4" key="1">
    <citation type="journal article" date="2015" name="Genome Announc.">
        <title>Genome sequence and annotation of Trichoderma parareesei, the ancestor of the cellulase producer Trichoderma reesei.</title>
        <authorList>
            <person name="Yang D."/>
            <person name="Pomraning K."/>
            <person name="Kopchinskiy A."/>
            <person name="Karimi Aghcheh R."/>
            <person name="Atanasova L."/>
            <person name="Chenthamara K."/>
            <person name="Baker S.E."/>
            <person name="Zhang R."/>
            <person name="Shen Q."/>
            <person name="Freitag M."/>
            <person name="Kubicek C.P."/>
            <person name="Druzhinina I.S."/>
        </authorList>
    </citation>
    <scope>NUCLEOTIDE SEQUENCE [LARGE SCALE GENOMIC DNA]</scope>
    <source>
        <strain evidence="3 4">CBS 125925</strain>
    </source>
</reference>
<dbReference type="AlphaFoldDB" id="A0A2H2ZU47"/>
<evidence type="ECO:0000313" key="3">
    <source>
        <dbReference type="EMBL" id="OTA06640.1"/>
    </source>
</evidence>
<feature type="compositionally biased region" description="Low complexity" evidence="2">
    <location>
        <begin position="358"/>
        <end position="371"/>
    </location>
</feature>
<keyword evidence="1" id="KW-0175">Coiled coil</keyword>
<keyword evidence="4" id="KW-1185">Reference proteome</keyword>
<name>A0A2H2ZU47_TRIPA</name>
<feature type="region of interest" description="Disordered" evidence="2">
    <location>
        <begin position="688"/>
        <end position="801"/>
    </location>
</feature>
<feature type="region of interest" description="Disordered" evidence="2">
    <location>
        <begin position="228"/>
        <end position="247"/>
    </location>
</feature>
<organism evidence="3 4">
    <name type="scientific">Trichoderma parareesei</name>
    <name type="common">Filamentous fungus</name>
    <dbReference type="NCBI Taxonomy" id="858221"/>
    <lineage>
        <taxon>Eukaryota</taxon>
        <taxon>Fungi</taxon>
        <taxon>Dikarya</taxon>
        <taxon>Ascomycota</taxon>
        <taxon>Pezizomycotina</taxon>
        <taxon>Sordariomycetes</taxon>
        <taxon>Hypocreomycetidae</taxon>
        <taxon>Hypocreales</taxon>
        <taxon>Hypocreaceae</taxon>
        <taxon>Trichoderma</taxon>
    </lineage>
</organism>
<feature type="region of interest" description="Disordered" evidence="2">
    <location>
        <begin position="351"/>
        <end position="374"/>
    </location>
</feature>
<protein>
    <submittedName>
        <fullName evidence="3">Uncharacterized protein</fullName>
    </submittedName>
</protein>
<feature type="compositionally biased region" description="Basic and acidic residues" evidence="2">
    <location>
        <begin position="862"/>
        <end position="872"/>
    </location>
</feature>
<gene>
    <name evidence="3" type="ORF">A9Z42_0073840</name>
</gene>
<evidence type="ECO:0000256" key="1">
    <source>
        <dbReference type="SAM" id="Coils"/>
    </source>
</evidence>
<feature type="compositionally biased region" description="Basic and acidic residues" evidence="2">
    <location>
        <begin position="776"/>
        <end position="785"/>
    </location>
</feature>
<comment type="caution">
    <text evidence="3">The sequence shown here is derived from an EMBL/GenBank/DDBJ whole genome shotgun (WGS) entry which is preliminary data.</text>
</comment>
<sequence>MASAPFDPLQFGADFYSLYQGSAAITPTSAPQLPSGGCNFVDLTPGAGAPRCGCRRFYSQPAGNNLLDQSGGWCMCNHHACYHDERPLHQQQPPEPILTPTAAQALERLQTMRLRQTMSPEPDLLLRQRSMPIPGSELLGPNDADPLSFLNKPFDVPCDSPSAVPTPRQASSSMPDTLAWDGVVRPSPPDPDPSWPSIPPQCLMSQGASRSSTSSSRARYLRPFAGKGLQTLGSKEPATAPAGLRESLSDQEIASIEEPNEEESTPRPSTATTQVADESETSPREALRNLTETVDAHAQRLDRLETVSFSGSALEECQDRYENMDARVIELEGKVDDIERRMLDDSFLGRHNAEDDAATPSAASVTSSTASRQGHSDQVHVQLQSLQTQVNILRSAIPCPEHAWEVEVVFLPFPLKRIWRQIHQFNIGPIVDHGSESSSQAHNTQNASNFRDASGMLEAWRAAQGHDWEWLLPRACNDQSVIDMRLRSRGLIKKVRVTGPDARSVSTAMRGAFGNVLRDMQMYNRHQIPGLKAPESMGLQSPWIPLRKIHKDSRLRFLSPEEMLTPALWDVQFLNSVRMEAAQPRLFVTHPGAYLQDMKAYDSGWTWQKLKKEVPPVCADDSESQQVPDSARLERDCWAWNDNLDGGPIVQPPGKERRHRSVSISPQVEYFPASTSWSSSFTDAAHHQPTILKSREESVPPFIRTPSAPISSSMALQTVYGSASRRRKASSRRQSRHSSPLVYAGVKKSQSTRDPPFHHPISPRPTASPSPAPAPDRPERRDRTIPRGTTPATPHSMFAPRGILTERDDFDMDEGEATDVDMDLHAVYQRNLVSDGEGDSEGTVSSPLFNTSSSEPATQDLDQGREDEHLSDAENMDPMADDDDDNDGDTFDIHQDGEATRLP</sequence>